<name>A0AAV2LED2_KNICA</name>
<feature type="region of interest" description="Disordered" evidence="1">
    <location>
        <begin position="12"/>
        <end position="75"/>
    </location>
</feature>
<dbReference type="AlphaFoldDB" id="A0AAV2LED2"/>
<protein>
    <submittedName>
        <fullName evidence="2">Uncharacterized protein</fullName>
    </submittedName>
</protein>
<feature type="compositionally biased region" description="Basic and acidic residues" evidence="1">
    <location>
        <begin position="37"/>
        <end position="49"/>
    </location>
</feature>
<reference evidence="2 3" key="1">
    <citation type="submission" date="2024-04" db="EMBL/GenBank/DDBJ databases">
        <authorList>
            <person name="Waldvogel A.-M."/>
            <person name="Schoenle A."/>
        </authorList>
    </citation>
    <scope>NUCLEOTIDE SEQUENCE [LARGE SCALE GENOMIC DNA]</scope>
</reference>
<evidence type="ECO:0000313" key="3">
    <source>
        <dbReference type="Proteomes" id="UP001497482"/>
    </source>
</evidence>
<dbReference type="Proteomes" id="UP001497482">
    <property type="component" value="Chromosome 22"/>
</dbReference>
<gene>
    <name evidence="2" type="ORF">KC01_LOCUS26942</name>
</gene>
<proteinExistence type="predicted"/>
<accession>A0AAV2LED2</accession>
<keyword evidence="3" id="KW-1185">Reference proteome</keyword>
<sequence length="83" mass="9361">MKCREREAVMYLTPDSPPAPHLANHHRSQRVTRQPQIRKEENVQMRRMSEVGWGGGGGGGGTNTTPPKPPTAKNMWWWGVKLV</sequence>
<evidence type="ECO:0000256" key="1">
    <source>
        <dbReference type="SAM" id="MobiDB-lite"/>
    </source>
</evidence>
<evidence type="ECO:0000313" key="2">
    <source>
        <dbReference type="EMBL" id="CAL1598575.1"/>
    </source>
</evidence>
<feature type="compositionally biased region" description="Gly residues" evidence="1">
    <location>
        <begin position="52"/>
        <end position="62"/>
    </location>
</feature>
<dbReference type="EMBL" id="OZ035844">
    <property type="protein sequence ID" value="CAL1598575.1"/>
    <property type="molecule type" value="Genomic_DNA"/>
</dbReference>
<organism evidence="2 3">
    <name type="scientific">Knipowitschia caucasica</name>
    <name type="common">Caucasian dwarf goby</name>
    <name type="synonym">Pomatoschistus caucasicus</name>
    <dbReference type="NCBI Taxonomy" id="637954"/>
    <lineage>
        <taxon>Eukaryota</taxon>
        <taxon>Metazoa</taxon>
        <taxon>Chordata</taxon>
        <taxon>Craniata</taxon>
        <taxon>Vertebrata</taxon>
        <taxon>Euteleostomi</taxon>
        <taxon>Actinopterygii</taxon>
        <taxon>Neopterygii</taxon>
        <taxon>Teleostei</taxon>
        <taxon>Neoteleostei</taxon>
        <taxon>Acanthomorphata</taxon>
        <taxon>Gobiaria</taxon>
        <taxon>Gobiiformes</taxon>
        <taxon>Gobioidei</taxon>
        <taxon>Gobiidae</taxon>
        <taxon>Gobiinae</taxon>
        <taxon>Knipowitschia</taxon>
    </lineage>
</organism>